<reference evidence="1 2" key="1">
    <citation type="submission" date="2019-03" db="EMBL/GenBank/DDBJ databases">
        <title>Draft genome sequences of novel Actinobacteria.</title>
        <authorList>
            <person name="Sahin N."/>
            <person name="Ay H."/>
            <person name="Saygin H."/>
        </authorList>
    </citation>
    <scope>NUCLEOTIDE SEQUENCE [LARGE SCALE GENOMIC DNA]</scope>
    <source>
        <strain evidence="1 2">KC310</strain>
    </source>
</reference>
<protein>
    <submittedName>
        <fullName evidence="1">Uncharacterized protein</fullName>
    </submittedName>
</protein>
<comment type="caution">
    <text evidence="1">The sequence shown here is derived from an EMBL/GenBank/DDBJ whole genome shotgun (WGS) entry which is preliminary data.</text>
</comment>
<keyword evidence="2" id="KW-1185">Reference proteome</keyword>
<proteinExistence type="predicted"/>
<evidence type="ECO:0000313" key="1">
    <source>
        <dbReference type="EMBL" id="TDD10401.1"/>
    </source>
</evidence>
<gene>
    <name evidence="1" type="ORF">E1292_07800</name>
</gene>
<name>A0A4R4VY67_9ACTN</name>
<dbReference type="EMBL" id="SMKO01000012">
    <property type="protein sequence ID" value="TDD10401.1"/>
    <property type="molecule type" value="Genomic_DNA"/>
</dbReference>
<sequence length="93" mass="9564">MTEITIDAGGRDSAGRAFGALADEYSGHGGGWCRGESPLPYEEFAAGYHEVTAGLRAACEGLSSSLDQAGTGQVAMAAINRGTELANSRGWQV</sequence>
<dbReference type="AlphaFoldDB" id="A0A4R4VY67"/>
<dbReference type="RefSeq" id="WP_132593498.1">
    <property type="nucleotide sequence ID" value="NZ_SMKO01000012.1"/>
</dbReference>
<evidence type="ECO:0000313" key="2">
    <source>
        <dbReference type="Proteomes" id="UP000295258"/>
    </source>
</evidence>
<organism evidence="1 2">
    <name type="scientific">Nonomuraea deserti</name>
    <dbReference type="NCBI Taxonomy" id="1848322"/>
    <lineage>
        <taxon>Bacteria</taxon>
        <taxon>Bacillati</taxon>
        <taxon>Actinomycetota</taxon>
        <taxon>Actinomycetes</taxon>
        <taxon>Streptosporangiales</taxon>
        <taxon>Streptosporangiaceae</taxon>
        <taxon>Nonomuraea</taxon>
    </lineage>
</organism>
<dbReference type="Proteomes" id="UP000295258">
    <property type="component" value="Unassembled WGS sequence"/>
</dbReference>
<accession>A0A4R4VY67</accession>